<dbReference type="InterPro" id="IPR010982">
    <property type="entry name" value="Lambda_DNA-bd_dom_sf"/>
</dbReference>
<evidence type="ECO:0000256" key="1">
    <source>
        <dbReference type="ARBA" id="ARBA00023125"/>
    </source>
</evidence>
<dbReference type="GO" id="GO:0003677">
    <property type="term" value="F:DNA binding"/>
    <property type="evidence" value="ECO:0007669"/>
    <property type="project" value="UniProtKB-KW"/>
</dbReference>
<keyword evidence="4" id="KW-1185">Reference proteome</keyword>
<evidence type="ECO:0000259" key="2">
    <source>
        <dbReference type="PROSITE" id="PS50943"/>
    </source>
</evidence>
<dbReference type="KEGG" id="amr:AM1_E0029"/>
<dbReference type="RefSeq" id="WP_012168051.1">
    <property type="nucleotide sequence ID" value="NC_009930.1"/>
</dbReference>
<keyword evidence="3" id="KW-0614">Plasmid</keyword>
<dbReference type="PANTHER" id="PTHR46558">
    <property type="entry name" value="TRACRIPTIONAL REGULATORY PROTEIN-RELATED-RELATED"/>
    <property type="match status" value="1"/>
</dbReference>
<geneLocation type="plasmid" evidence="3 4">
    <name>pREB5</name>
</geneLocation>
<dbReference type="OrthoDB" id="465980at2"/>
<organism evidence="3 4">
    <name type="scientific">Acaryochloris marina (strain MBIC 11017)</name>
    <dbReference type="NCBI Taxonomy" id="329726"/>
    <lineage>
        <taxon>Bacteria</taxon>
        <taxon>Bacillati</taxon>
        <taxon>Cyanobacteriota</taxon>
        <taxon>Cyanophyceae</taxon>
        <taxon>Acaryochloridales</taxon>
        <taxon>Acaryochloridaceae</taxon>
        <taxon>Acaryochloris</taxon>
    </lineage>
</organism>
<dbReference type="InterPro" id="IPR001387">
    <property type="entry name" value="Cro/C1-type_HTH"/>
</dbReference>
<dbReference type="Pfam" id="PF01381">
    <property type="entry name" value="HTH_3"/>
    <property type="match status" value="1"/>
</dbReference>
<keyword evidence="1" id="KW-0238">DNA-binding</keyword>
<dbReference type="Gene3D" id="1.10.260.40">
    <property type="entry name" value="lambda repressor-like DNA-binding domains"/>
    <property type="match status" value="1"/>
</dbReference>
<dbReference type="CDD" id="cd00093">
    <property type="entry name" value="HTH_XRE"/>
    <property type="match status" value="1"/>
</dbReference>
<evidence type="ECO:0000313" key="3">
    <source>
        <dbReference type="EMBL" id="ABW32799.1"/>
    </source>
</evidence>
<dbReference type="HOGENOM" id="CLU_066192_62_11_3"/>
<dbReference type="Proteomes" id="UP000000268">
    <property type="component" value="Plasmid pREB5"/>
</dbReference>
<dbReference type="PROSITE" id="PS50943">
    <property type="entry name" value="HTH_CROC1"/>
    <property type="match status" value="1"/>
</dbReference>
<proteinExistence type="predicted"/>
<feature type="domain" description="HTH cro/C1-type" evidence="2">
    <location>
        <begin position="23"/>
        <end position="75"/>
    </location>
</feature>
<gene>
    <name evidence="3" type="ordered locus">AM1_E0029</name>
</gene>
<sequence length="86" mass="9788">MDSCLLLSRSVDIDFSEWFLLKRKRAELSQTQLANELGVKPQSIGNWENGRSIPTLNPCQVKKLCEMLNVTLEELCNAVHWEGPSQ</sequence>
<dbReference type="SUPFAM" id="SSF47413">
    <property type="entry name" value="lambda repressor-like DNA-binding domains"/>
    <property type="match status" value="1"/>
</dbReference>
<evidence type="ECO:0000313" key="4">
    <source>
        <dbReference type="Proteomes" id="UP000000268"/>
    </source>
</evidence>
<dbReference type="AlphaFoldDB" id="A8ZP63"/>
<protein>
    <recommendedName>
        <fullName evidence="2">HTH cro/C1-type domain-containing protein</fullName>
    </recommendedName>
</protein>
<accession>A8ZP63</accession>
<dbReference type="SMART" id="SM00530">
    <property type="entry name" value="HTH_XRE"/>
    <property type="match status" value="1"/>
</dbReference>
<dbReference type="PANTHER" id="PTHR46558:SF4">
    <property type="entry name" value="DNA-BIDING PHAGE PROTEIN"/>
    <property type="match status" value="1"/>
</dbReference>
<dbReference type="EMBL" id="CP000842">
    <property type="protein sequence ID" value="ABW32799.1"/>
    <property type="molecule type" value="Genomic_DNA"/>
</dbReference>
<name>A8ZP63_ACAM1</name>
<reference evidence="3 4" key="1">
    <citation type="journal article" date="2008" name="Proc. Natl. Acad. Sci. U.S.A.">
        <title>Niche adaptation and genome expansion in the chlorophyll d-producing cyanobacterium Acaryochloris marina.</title>
        <authorList>
            <person name="Swingley W.D."/>
            <person name="Chen M."/>
            <person name="Cheung P.C."/>
            <person name="Conrad A.L."/>
            <person name="Dejesa L.C."/>
            <person name="Hao J."/>
            <person name="Honchak B.M."/>
            <person name="Karbach L.E."/>
            <person name="Kurdoglu A."/>
            <person name="Lahiri S."/>
            <person name="Mastrian S.D."/>
            <person name="Miyashita H."/>
            <person name="Page L."/>
            <person name="Ramakrishna P."/>
            <person name="Satoh S."/>
            <person name="Sattley W.M."/>
            <person name="Shimada Y."/>
            <person name="Taylor H.L."/>
            <person name="Tomo T."/>
            <person name="Tsuchiya T."/>
            <person name="Wang Z.T."/>
            <person name="Raymond J."/>
            <person name="Mimuro M."/>
            <person name="Blankenship R.E."/>
            <person name="Touchman J.W."/>
        </authorList>
    </citation>
    <scope>NUCLEOTIDE SEQUENCE [LARGE SCALE GENOMIC DNA]</scope>
    <source>
        <strain evidence="4">MBIC 11017</strain>
        <plasmid evidence="4">Plasmid pREB5</plasmid>
    </source>
</reference>